<accession>A0A1F6N1C2</accession>
<proteinExistence type="predicted"/>
<keyword evidence="1" id="KW-1133">Transmembrane helix</keyword>
<keyword evidence="1" id="KW-0472">Membrane</keyword>
<dbReference type="Proteomes" id="UP000177040">
    <property type="component" value="Unassembled WGS sequence"/>
</dbReference>
<keyword evidence="1" id="KW-0812">Transmembrane</keyword>
<organism evidence="2 3">
    <name type="scientific">Candidatus Magasanikbacteria bacterium RIFCSPLOWO2_01_FULL_40_15</name>
    <dbReference type="NCBI Taxonomy" id="1798686"/>
    <lineage>
        <taxon>Bacteria</taxon>
        <taxon>Candidatus Magasanikiibacteriota</taxon>
    </lineage>
</organism>
<feature type="transmembrane region" description="Helical" evidence="1">
    <location>
        <begin position="378"/>
        <end position="398"/>
    </location>
</feature>
<evidence type="ECO:0000313" key="2">
    <source>
        <dbReference type="EMBL" id="OGH77443.1"/>
    </source>
</evidence>
<name>A0A1F6N1C2_9BACT</name>
<protein>
    <submittedName>
        <fullName evidence="2">Uncharacterized protein</fullName>
    </submittedName>
</protein>
<dbReference type="EMBL" id="MFQH01000024">
    <property type="protein sequence ID" value="OGH77443.1"/>
    <property type="molecule type" value="Genomic_DNA"/>
</dbReference>
<evidence type="ECO:0000313" key="3">
    <source>
        <dbReference type="Proteomes" id="UP000177040"/>
    </source>
</evidence>
<reference evidence="2 3" key="1">
    <citation type="journal article" date="2016" name="Nat. Commun.">
        <title>Thousands of microbial genomes shed light on interconnected biogeochemical processes in an aquifer system.</title>
        <authorList>
            <person name="Anantharaman K."/>
            <person name="Brown C.T."/>
            <person name="Hug L.A."/>
            <person name="Sharon I."/>
            <person name="Castelle C.J."/>
            <person name="Probst A.J."/>
            <person name="Thomas B.C."/>
            <person name="Singh A."/>
            <person name="Wilkins M.J."/>
            <person name="Karaoz U."/>
            <person name="Brodie E.L."/>
            <person name="Williams K.H."/>
            <person name="Hubbard S.S."/>
            <person name="Banfield J.F."/>
        </authorList>
    </citation>
    <scope>NUCLEOTIDE SEQUENCE [LARGE SCALE GENOMIC DNA]</scope>
</reference>
<evidence type="ECO:0000256" key="1">
    <source>
        <dbReference type="SAM" id="Phobius"/>
    </source>
</evidence>
<dbReference type="AlphaFoldDB" id="A0A1F6N1C2"/>
<sequence>MPDRFFLSRVGISSIFFGFLLTGIFAPSMTQAIGISPGTLEAENLANGVDISRTLILTNTASEEDVFFSIKARGEAASYISLPKSPIVIPAGQNRANIDIHIKPMNAQNGKHTAELEFMSQPNPNKVINSSGNSVSITSGVIAHVVFTVTDQQIKTMFISNVSADDTEIDKPVIFGFSLLNTGNVDVKPERIDAVFVDITDPANIISETISGSSLEYVLPGELSRINAGLTKNLPLGEYSASFSFYLDDKVISTLKTDRIIKVWPTGTLAQAGSFDSFKINGNTFESGDLVKLTGLFTNTGGVVLDPIWYVEITKDGKIIDLMRAEKKTVGKGQNVEYTLTFRPDSKGEYTFDAYFEYGIKKTAHKLETIIVSSAVGFVSYIFIIVFIIILAVGVWYFKHHYKKS</sequence>
<comment type="caution">
    <text evidence="2">The sequence shown here is derived from an EMBL/GenBank/DDBJ whole genome shotgun (WGS) entry which is preliminary data.</text>
</comment>
<gene>
    <name evidence="2" type="ORF">A2983_01935</name>
</gene>